<name>A0A9D1NTX6_9FIRM</name>
<protein>
    <recommendedName>
        <fullName evidence="3">Six-hairpin glycosidase</fullName>
    </recommendedName>
</protein>
<evidence type="ECO:0000313" key="2">
    <source>
        <dbReference type="Proteomes" id="UP000886723"/>
    </source>
</evidence>
<proteinExistence type="predicted"/>
<dbReference type="SUPFAM" id="SSF48208">
    <property type="entry name" value="Six-hairpin glycosidases"/>
    <property type="match status" value="1"/>
</dbReference>
<evidence type="ECO:0000313" key="1">
    <source>
        <dbReference type="EMBL" id="HIV12216.1"/>
    </source>
</evidence>
<accession>A0A9D1NTX6</accession>
<reference evidence="1" key="2">
    <citation type="journal article" date="2021" name="PeerJ">
        <title>Extensive microbial diversity within the chicken gut microbiome revealed by metagenomics and culture.</title>
        <authorList>
            <person name="Gilroy R."/>
            <person name="Ravi A."/>
            <person name="Getino M."/>
            <person name="Pursley I."/>
            <person name="Horton D.L."/>
            <person name="Alikhan N.F."/>
            <person name="Baker D."/>
            <person name="Gharbi K."/>
            <person name="Hall N."/>
            <person name="Watson M."/>
            <person name="Adriaenssens E.M."/>
            <person name="Foster-Nyarko E."/>
            <person name="Jarju S."/>
            <person name="Secka A."/>
            <person name="Antonio M."/>
            <person name="Oren A."/>
            <person name="Chaudhuri R.R."/>
            <person name="La Ragione R."/>
            <person name="Hildebrand F."/>
            <person name="Pallen M.J."/>
        </authorList>
    </citation>
    <scope>NUCLEOTIDE SEQUENCE</scope>
    <source>
        <strain evidence="1">ChiBcec2-4451</strain>
    </source>
</reference>
<reference evidence="1" key="1">
    <citation type="submission" date="2020-10" db="EMBL/GenBank/DDBJ databases">
        <authorList>
            <person name="Gilroy R."/>
        </authorList>
    </citation>
    <scope>NUCLEOTIDE SEQUENCE</scope>
    <source>
        <strain evidence="1">ChiBcec2-4451</strain>
    </source>
</reference>
<dbReference type="InterPro" id="IPR008928">
    <property type="entry name" value="6-hairpin_glycosidase_sf"/>
</dbReference>
<dbReference type="GO" id="GO:0005975">
    <property type="term" value="P:carbohydrate metabolic process"/>
    <property type="evidence" value="ECO:0007669"/>
    <property type="project" value="InterPro"/>
</dbReference>
<dbReference type="EMBL" id="DVON01000077">
    <property type="protein sequence ID" value="HIV12216.1"/>
    <property type="molecule type" value="Genomic_DNA"/>
</dbReference>
<comment type="caution">
    <text evidence="1">The sequence shown here is derived from an EMBL/GenBank/DDBJ whole genome shotgun (WGS) entry which is preliminary data.</text>
</comment>
<gene>
    <name evidence="1" type="ORF">IAA63_03625</name>
</gene>
<dbReference type="Proteomes" id="UP000886723">
    <property type="component" value="Unassembled WGS sequence"/>
</dbReference>
<organism evidence="1 2">
    <name type="scientific">Candidatus Pullilachnospira stercoravium</name>
    <dbReference type="NCBI Taxonomy" id="2840913"/>
    <lineage>
        <taxon>Bacteria</taxon>
        <taxon>Bacillati</taxon>
        <taxon>Bacillota</taxon>
        <taxon>Clostridia</taxon>
        <taxon>Lachnospirales</taxon>
        <taxon>Lachnospiraceae</taxon>
        <taxon>Lachnospiraceae incertae sedis</taxon>
        <taxon>Candidatus Pullilachnospira</taxon>
    </lineage>
</organism>
<evidence type="ECO:0008006" key="3">
    <source>
        <dbReference type="Google" id="ProtNLM"/>
    </source>
</evidence>
<dbReference type="AlphaFoldDB" id="A0A9D1NTX6"/>
<sequence>MSEQYQIPEGTSPQFQLQYDSEGRILSLRHPGDRYGMNWAKSDEGIWGTVTGCQQLDVRVTRAFTDAGRLRETYYFVNNTDFDIYTVGGGPGIRLVLPDYYTEAGVCMTSCCHTHLWCGGTSSYVMALRMGGEAPHLGLVLTEGSLQGYSVERMTSVPGSEGNLSNHRGNFLLHPEPFHLCPGEEYRISWELLWFESREEFAGILERTPGFLTVRAPRWIILGQEELEFSVTAGGPETAEDPVITCQGRQVAFTRENGRVRVRELPEKTGEYRYEIHWGKSRTFAEFRVLPDREELLFSRCRFLAEKQQCREEKSHLYGAFLIYDLEEGRQFYSHKNDYNGGRERVGMGVLLAHALRKHPDPELMESLKLYVDYVIRELYDGDTGEVFNDMPRCRDYIRLYNYPFVAQLFLEMYQLEGKDLWLDEYRKVVECFYREGGSHFYAIGIPMKESVDVFRKAGREAEADRLVELYRKQGDFMAKCGRNYPAHEVDYEQSIVAPAAIYMCELYQITGEETYLAEAARQLQVLELFQGDQPDYHLNQVAIRHWDGYWFGKRKLLGDTFPHYWSSLSGWAYRAAGRIPQLETYGRRAEATLRGVLSLFGEDGSASCAMVYPMSVNGQSAHFYDPWANDQDWGLYYAVKYQED</sequence>